<protein>
    <recommendedName>
        <fullName evidence="13">JmjC domain-containing protein 5</fullName>
    </recommendedName>
</protein>
<evidence type="ECO:0000256" key="3">
    <source>
        <dbReference type="ARBA" id="ARBA00022723"/>
    </source>
</evidence>
<evidence type="ECO:0000256" key="1">
    <source>
        <dbReference type="ARBA" id="ARBA00001954"/>
    </source>
</evidence>
<evidence type="ECO:0000256" key="13">
    <source>
        <dbReference type="ARBA" id="ARBA00049800"/>
    </source>
</evidence>
<keyword evidence="4" id="KW-0156">Chromatin regulator</keyword>
<comment type="cofactor">
    <cofactor evidence="1">
        <name>Fe(2+)</name>
        <dbReference type="ChEBI" id="CHEBI:29033"/>
    </cofactor>
</comment>
<dbReference type="GO" id="GO:0051864">
    <property type="term" value="F:histone H3K36 demethylase activity"/>
    <property type="evidence" value="ECO:0007669"/>
    <property type="project" value="TreeGrafter"/>
</dbReference>
<comment type="subcellular location">
    <subcellularLocation>
        <location evidence="2">Nucleus</location>
    </subcellularLocation>
</comment>
<dbReference type="SMART" id="SM00558">
    <property type="entry name" value="JmjC"/>
    <property type="match status" value="1"/>
</dbReference>
<dbReference type="Pfam" id="PF13621">
    <property type="entry name" value="Cupin_8"/>
    <property type="match status" value="1"/>
</dbReference>
<dbReference type="GO" id="GO:0046872">
    <property type="term" value="F:metal ion binding"/>
    <property type="evidence" value="ECO:0007669"/>
    <property type="project" value="UniProtKB-KW"/>
</dbReference>
<keyword evidence="7" id="KW-0408">Iron</keyword>
<keyword evidence="9" id="KW-0090">Biological rhythms</keyword>
<evidence type="ECO:0000256" key="6">
    <source>
        <dbReference type="ARBA" id="ARBA00023002"/>
    </source>
</evidence>
<dbReference type="GO" id="GO:0005634">
    <property type="term" value="C:nucleus"/>
    <property type="evidence" value="ECO:0007669"/>
    <property type="project" value="UniProtKB-SubCell"/>
</dbReference>
<keyword evidence="3" id="KW-0479">Metal-binding</keyword>
<proteinExistence type="predicted"/>
<dbReference type="InterPro" id="IPR056520">
    <property type="entry name" value="ARM_KDM8_N"/>
</dbReference>
<dbReference type="PANTHER" id="PTHR12461">
    <property type="entry name" value="HYPOXIA-INDUCIBLE FACTOR 1 ALPHA INHIBITOR-RELATED"/>
    <property type="match status" value="1"/>
</dbReference>
<sequence length="396" mass="44670">MDRYNADQLIKDMKSFLSGVDLHRLRIAGPAFTECFRELLSEDLSPSGTINLSTQLLEAIWEQLNVGSWREVPMEFRELYSYASLMLAAGHLQNRGKDGDDYENRAILALDKGLILGAPVGDTAVENRLAHYADILHGHRNVRPDSAFKSVGEQEIDTASMTSLVSDYPAIEEMAMPSVSEVLRRIEASCPLKISELLDGWPALRTWSVRHFLQTMGQRTVPVEVGSRYTDDEWGQKLMTVETFVRDHLGANGYLAQYGLLEQVPALKREIIIPDYCYALNDADPEINFWFGGRTVSPLHQDDRQNIFCQIFGTKLIILFSPDQNGNLYPYDSPLLHNTSQVDLENLDPSKYPKFLDAKGHRVVLGPGDALLIPKSWWHFVKSLTPSSCSLSFWFG</sequence>
<reference evidence="16" key="1">
    <citation type="submission" date="2025-08" db="UniProtKB">
        <authorList>
            <consortium name="RefSeq"/>
        </authorList>
    </citation>
    <scope>IDENTIFICATION</scope>
</reference>
<accession>A0AAJ7PA16</accession>
<evidence type="ECO:0000256" key="7">
    <source>
        <dbReference type="ARBA" id="ARBA00023004"/>
    </source>
</evidence>
<evidence type="ECO:0000256" key="2">
    <source>
        <dbReference type="ARBA" id="ARBA00004123"/>
    </source>
</evidence>
<dbReference type="InterPro" id="IPR003347">
    <property type="entry name" value="JmjC_dom"/>
</dbReference>
<evidence type="ECO:0000256" key="9">
    <source>
        <dbReference type="ARBA" id="ARBA00023108"/>
    </source>
</evidence>
<dbReference type="PROSITE" id="PS51184">
    <property type="entry name" value="JMJC"/>
    <property type="match status" value="1"/>
</dbReference>
<dbReference type="Gene3D" id="2.60.120.650">
    <property type="entry name" value="Cupin"/>
    <property type="match status" value="1"/>
</dbReference>
<keyword evidence="11" id="KW-0539">Nucleus</keyword>
<evidence type="ECO:0000256" key="12">
    <source>
        <dbReference type="ARBA" id="ARBA00023306"/>
    </source>
</evidence>
<organism evidence="15 16">
    <name type="scientific">Galendromus occidentalis</name>
    <name type="common">western predatory mite</name>
    <dbReference type="NCBI Taxonomy" id="34638"/>
    <lineage>
        <taxon>Eukaryota</taxon>
        <taxon>Metazoa</taxon>
        <taxon>Ecdysozoa</taxon>
        <taxon>Arthropoda</taxon>
        <taxon>Chelicerata</taxon>
        <taxon>Arachnida</taxon>
        <taxon>Acari</taxon>
        <taxon>Parasitiformes</taxon>
        <taxon>Mesostigmata</taxon>
        <taxon>Gamasina</taxon>
        <taxon>Phytoseioidea</taxon>
        <taxon>Phytoseiidae</taxon>
        <taxon>Typhlodrominae</taxon>
        <taxon>Galendromus</taxon>
    </lineage>
</organism>
<name>A0AAJ7PA16_9ACAR</name>
<evidence type="ECO:0000313" key="16">
    <source>
        <dbReference type="RefSeq" id="XP_018495649.1"/>
    </source>
</evidence>
<dbReference type="GeneID" id="100897551"/>
<dbReference type="InterPro" id="IPR041667">
    <property type="entry name" value="Cupin_8"/>
</dbReference>
<dbReference type="SUPFAM" id="SSF51197">
    <property type="entry name" value="Clavaminate synthase-like"/>
    <property type="match status" value="1"/>
</dbReference>
<evidence type="ECO:0000256" key="4">
    <source>
        <dbReference type="ARBA" id="ARBA00022853"/>
    </source>
</evidence>
<dbReference type="GO" id="GO:0048511">
    <property type="term" value="P:rhythmic process"/>
    <property type="evidence" value="ECO:0007669"/>
    <property type="project" value="UniProtKB-KW"/>
</dbReference>
<dbReference type="Proteomes" id="UP000694867">
    <property type="component" value="Unplaced"/>
</dbReference>
<evidence type="ECO:0000256" key="8">
    <source>
        <dbReference type="ARBA" id="ARBA00023015"/>
    </source>
</evidence>
<evidence type="ECO:0000256" key="11">
    <source>
        <dbReference type="ARBA" id="ARBA00023242"/>
    </source>
</evidence>
<dbReference type="RefSeq" id="XP_018495649.1">
    <property type="nucleotide sequence ID" value="XM_018640133.1"/>
</dbReference>
<gene>
    <name evidence="16" type="primary">LOC100897551</name>
</gene>
<evidence type="ECO:0000256" key="5">
    <source>
        <dbReference type="ARBA" id="ARBA00022964"/>
    </source>
</evidence>
<dbReference type="Pfam" id="PF24472">
    <property type="entry name" value="ARM_KDM8_N"/>
    <property type="match status" value="1"/>
</dbReference>
<keyword evidence="8" id="KW-0805">Transcription regulation</keyword>
<keyword evidence="10" id="KW-0804">Transcription</keyword>
<evidence type="ECO:0000259" key="14">
    <source>
        <dbReference type="PROSITE" id="PS51184"/>
    </source>
</evidence>
<keyword evidence="12" id="KW-0131">Cell cycle</keyword>
<keyword evidence="15" id="KW-1185">Reference proteome</keyword>
<keyword evidence="6" id="KW-0560">Oxidoreductase</keyword>
<dbReference type="PANTHER" id="PTHR12461:SF106">
    <property type="entry name" value="BIFUNCTIONAL PEPTIDASE AND ARGINYL-HYDROXYLASE JMJD5"/>
    <property type="match status" value="1"/>
</dbReference>
<evidence type="ECO:0000256" key="10">
    <source>
        <dbReference type="ARBA" id="ARBA00023163"/>
    </source>
</evidence>
<dbReference type="AlphaFoldDB" id="A0AAJ7PA16"/>
<keyword evidence="5" id="KW-0223">Dioxygenase</keyword>
<dbReference type="KEGG" id="goe:100897551"/>
<evidence type="ECO:0000313" key="15">
    <source>
        <dbReference type="Proteomes" id="UP000694867"/>
    </source>
</evidence>
<feature type="domain" description="JmjC" evidence="14">
    <location>
        <begin position="253"/>
        <end position="396"/>
    </location>
</feature>